<proteinExistence type="inferred from homology"/>
<dbReference type="Pfam" id="PF13715">
    <property type="entry name" value="CarbopepD_reg_2"/>
    <property type="match status" value="1"/>
</dbReference>
<keyword evidence="6 8" id="KW-0472">Membrane</keyword>
<evidence type="ECO:0000259" key="11">
    <source>
        <dbReference type="Pfam" id="PF00593"/>
    </source>
</evidence>
<dbReference type="SUPFAM" id="SSF49464">
    <property type="entry name" value="Carboxypeptidase regulatory domain-like"/>
    <property type="match status" value="1"/>
</dbReference>
<feature type="signal peptide" evidence="10">
    <location>
        <begin position="1"/>
        <end position="20"/>
    </location>
</feature>
<sequence>MRKFLLLLLAVGASTCLLQAQTRTLTGRVTASDGSPIPNTSVIIKGTSNGTTTNADGMFSMSVPAGSRIIKFSAVGMNDVEVTIGDKGVINARMESAERNLAEVVVVGYGTQKRKEATGNVATVKGVSIADKPIQSFEAALGGRATGVQITVPNGIVNNPPVFRIRGTNSISLSSYPLVVIDGVPTFTGDFSGTNAGANALASINPSDIESIDIAKDAAASAIYGSRAANGVVFITTKKGKMGRARVSYDGWVGWTKVQRLPELLNAQEYTDFKNQGLVNAKTYNASTNYFALTNGPDGNPIDTRWYDYIYRTGISHSNSISVSGATESTNYYFSLGYTNQQGIVKRNEFRRKSVLFNIDHKVNSIISTGAKISYSNEDNLAAVSSGSLPGEAFNSGGLGRLAILTAPSISPYNNDGTYNTVSGNIGAMGNKQTVGIYNPVVSLDKNRSNTEINHVQANGYVQIKPLKWLTLKSLYGIDYLYADNQIFFDAISGEGYGTNGLAQSALGKNKRSIWTNTLSIDKSFGEDHTLGLLAGIEDQRTIGEGFGLSRQSISDPYFTNTQGGYTVNNPFLLSVGSNYLYSQFGRINYNFARKYYLSGNLRQDEFSGLGYTARKGVFWGVSAGWEITKEGFWTSAGLDKVFSSFKFRGSYGKVGNISGIGNYESFNTYSPGLYGGQPTIGYNKSGNPDLTWETSKKSDVGLNFGILGERITGEFSYYKNNIDGLVLDVTQVPSAGIPNAIRTNVGSMYNKGFEFGVNANIIQGKDFSWSTFFNVSINKNEVTALAPGLPFIIVTSPAGSTTNEAVSITQPGYSIGTLYLIPTKGVDQATGRRIFINADGKEVYYSYPTWQYADGTAAPAISTTDRRIQQNTVPKQIGGLENTFNYKNFELNVLLTYQLGFYVYYGTEAGLRDYRYWNNEKAVLRAWTKADDITDMPKNVFGDNYSNGSAVPLDIHMYKGDFLKLRNITLSYNMPKSVLERIKVNSARFYISGQNLHIWTKYPGPDPETSTNGNNAANQGIDRNQVANGRTVTLGLKLGL</sequence>
<evidence type="ECO:0000256" key="7">
    <source>
        <dbReference type="ARBA" id="ARBA00023237"/>
    </source>
</evidence>
<accession>A0ABS3YMR8</accession>
<evidence type="ECO:0000256" key="4">
    <source>
        <dbReference type="ARBA" id="ARBA00022692"/>
    </source>
</evidence>
<dbReference type="RefSeq" id="WP_209137262.1">
    <property type="nucleotide sequence ID" value="NZ_JAGHKO010000001.1"/>
</dbReference>
<organism evidence="13 14">
    <name type="scientific">Niastella soli</name>
    <dbReference type="NCBI Taxonomy" id="2821487"/>
    <lineage>
        <taxon>Bacteria</taxon>
        <taxon>Pseudomonadati</taxon>
        <taxon>Bacteroidota</taxon>
        <taxon>Chitinophagia</taxon>
        <taxon>Chitinophagales</taxon>
        <taxon>Chitinophagaceae</taxon>
        <taxon>Niastella</taxon>
    </lineage>
</organism>
<dbReference type="InterPro" id="IPR000531">
    <property type="entry name" value="Beta-barrel_TonB"/>
</dbReference>
<dbReference type="Gene3D" id="2.40.170.20">
    <property type="entry name" value="TonB-dependent receptor, beta-barrel domain"/>
    <property type="match status" value="1"/>
</dbReference>
<evidence type="ECO:0000256" key="10">
    <source>
        <dbReference type="SAM" id="SignalP"/>
    </source>
</evidence>
<evidence type="ECO:0000256" key="6">
    <source>
        <dbReference type="ARBA" id="ARBA00023136"/>
    </source>
</evidence>
<dbReference type="EMBL" id="JAGHKO010000001">
    <property type="protein sequence ID" value="MBO9199189.1"/>
    <property type="molecule type" value="Genomic_DNA"/>
</dbReference>
<dbReference type="InterPro" id="IPR036942">
    <property type="entry name" value="Beta-barrel_TonB_sf"/>
</dbReference>
<dbReference type="InterPro" id="IPR023997">
    <property type="entry name" value="TonB-dep_OMP_SusC/RagA_CS"/>
</dbReference>
<evidence type="ECO:0000256" key="5">
    <source>
        <dbReference type="ARBA" id="ARBA00023077"/>
    </source>
</evidence>
<dbReference type="Pfam" id="PF00593">
    <property type="entry name" value="TonB_dep_Rec_b-barrel"/>
    <property type="match status" value="1"/>
</dbReference>
<dbReference type="InterPro" id="IPR039426">
    <property type="entry name" value="TonB-dep_rcpt-like"/>
</dbReference>
<dbReference type="NCBIfam" id="TIGR04056">
    <property type="entry name" value="OMP_RagA_SusC"/>
    <property type="match status" value="1"/>
</dbReference>
<dbReference type="NCBIfam" id="TIGR04057">
    <property type="entry name" value="SusC_RagA_signa"/>
    <property type="match status" value="1"/>
</dbReference>
<feature type="domain" description="TonB-dependent receptor plug" evidence="12">
    <location>
        <begin position="114"/>
        <end position="232"/>
    </location>
</feature>
<dbReference type="InterPro" id="IPR023996">
    <property type="entry name" value="TonB-dep_OMP_SusC/RagA"/>
</dbReference>
<dbReference type="InterPro" id="IPR008969">
    <property type="entry name" value="CarboxyPept-like_regulatory"/>
</dbReference>
<keyword evidence="3 8" id="KW-1134">Transmembrane beta strand</keyword>
<name>A0ABS3YMR8_9BACT</name>
<keyword evidence="5 9" id="KW-0798">TonB box</keyword>
<evidence type="ECO:0000256" key="9">
    <source>
        <dbReference type="RuleBase" id="RU003357"/>
    </source>
</evidence>
<keyword evidence="14" id="KW-1185">Reference proteome</keyword>
<evidence type="ECO:0000313" key="13">
    <source>
        <dbReference type="EMBL" id="MBO9199189.1"/>
    </source>
</evidence>
<dbReference type="InterPro" id="IPR012910">
    <property type="entry name" value="Plug_dom"/>
</dbReference>
<gene>
    <name evidence="13" type="ORF">J7I42_02865</name>
</gene>
<keyword evidence="7 8" id="KW-0998">Cell outer membrane</keyword>
<protein>
    <submittedName>
        <fullName evidence="13">SusC/RagA family TonB-linked outer membrane protein</fullName>
    </submittedName>
</protein>
<evidence type="ECO:0000256" key="1">
    <source>
        <dbReference type="ARBA" id="ARBA00004571"/>
    </source>
</evidence>
<dbReference type="Gene3D" id="2.60.40.1120">
    <property type="entry name" value="Carboxypeptidase-like, regulatory domain"/>
    <property type="match status" value="1"/>
</dbReference>
<evidence type="ECO:0000256" key="2">
    <source>
        <dbReference type="ARBA" id="ARBA00022448"/>
    </source>
</evidence>
<comment type="subcellular location">
    <subcellularLocation>
        <location evidence="1 8">Cell outer membrane</location>
        <topology evidence="1 8">Multi-pass membrane protein</topology>
    </subcellularLocation>
</comment>
<evidence type="ECO:0000256" key="3">
    <source>
        <dbReference type="ARBA" id="ARBA00022452"/>
    </source>
</evidence>
<dbReference type="InterPro" id="IPR037066">
    <property type="entry name" value="Plug_dom_sf"/>
</dbReference>
<feature type="domain" description="TonB-dependent receptor-like beta-barrel" evidence="11">
    <location>
        <begin position="412"/>
        <end position="976"/>
    </location>
</feature>
<evidence type="ECO:0000313" key="14">
    <source>
        <dbReference type="Proteomes" id="UP000677244"/>
    </source>
</evidence>
<dbReference type="PROSITE" id="PS52016">
    <property type="entry name" value="TONB_DEPENDENT_REC_3"/>
    <property type="match status" value="1"/>
</dbReference>
<keyword evidence="2 8" id="KW-0813">Transport</keyword>
<evidence type="ECO:0000256" key="8">
    <source>
        <dbReference type="PROSITE-ProRule" id="PRU01360"/>
    </source>
</evidence>
<comment type="similarity">
    <text evidence="8 9">Belongs to the TonB-dependent receptor family.</text>
</comment>
<evidence type="ECO:0000259" key="12">
    <source>
        <dbReference type="Pfam" id="PF07715"/>
    </source>
</evidence>
<keyword evidence="4 8" id="KW-0812">Transmembrane</keyword>
<dbReference type="SUPFAM" id="SSF56935">
    <property type="entry name" value="Porins"/>
    <property type="match status" value="1"/>
</dbReference>
<dbReference type="Proteomes" id="UP000677244">
    <property type="component" value="Unassembled WGS sequence"/>
</dbReference>
<keyword evidence="10" id="KW-0732">Signal</keyword>
<reference evidence="13 14" key="1">
    <citation type="submission" date="2021-03" db="EMBL/GenBank/DDBJ databases">
        <title>Assistant Professor.</title>
        <authorList>
            <person name="Huq M.A."/>
        </authorList>
    </citation>
    <scope>NUCLEOTIDE SEQUENCE [LARGE SCALE GENOMIC DNA]</scope>
    <source>
        <strain evidence="13 14">MAH-29</strain>
    </source>
</reference>
<comment type="caution">
    <text evidence="13">The sequence shown here is derived from an EMBL/GenBank/DDBJ whole genome shotgun (WGS) entry which is preliminary data.</text>
</comment>
<feature type="chain" id="PRO_5047487151" evidence="10">
    <location>
        <begin position="21"/>
        <end position="1041"/>
    </location>
</feature>
<dbReference type="Gene3D" id="2.170.130.10">
    <property type="entry name" value="TonB-dependent receptor, plug domain"/>
    <property type="match status" value="1"/>
</dbReference>
<dbReference type="Pfam" id="PF07715">
    <property type="entry name" value="Plug"/>
    <property type="match status" value="1"/>
</dbReference>